<feature type="domain" description="ABC transporter" evidence="8">
    <location>
        <begin position="244"/>
        <end position="475"/>
    </location>
</feature>
<keyword evidence="4" id="KW-0067">ATP-binding</keyword>
<protein>
    <recommendedName>
        <fullName evidence="8">ABC transporter domain-containing protein</fullName>
    </recommendedName>
</protein>
<dbReference type="GO" id="GO:0005319">
    <property type="term" value="F:lipid transporter activity"/>
    <property type="evidence" value="ECO:0007669"/>
    <property type="project" value="TreeGrafter"/>
</dbReference>
<sequence>HVVYYLSMFTWDYFIYILSTLVLVLGVYFCDILGIYSRFEPLAAFTVLSLLFGISGIFYAYSFSHVAKTSPSATSYFVFFNLIFGLIASIKMYFLKDDLHIFDSKLSSWIISSIHYIFCLNPYYALIRACMDFGLVSFINGMCDQCPERVHQCTRKLYFSIVDEHHSFGIYLIYLSIDWILYYALIVSIDLGYLSIIRHNLKDMRTLLQNIDLVRQDDADVKDERDRVDAFQNTNTDQTILTTLTANRLVKIFGKVIPAVKGVSFQVAQGECFGLLGVNGAGKTTTFRMLTGDEIPTSGEASIFNYKLSKDRNKYLMQTGYCPQFDGINEMLTGEEMLTMFALLRGISPKSVKYQVDNWINLLGLEEYCKRLCGGYSGGNKRKLCTAIALIGDPPVVFLDEPTSGVDPISRRNLWDVLGQSQRSGQAVVLTSHSMEECEALCTRLTIMVQGQMMCIGSTQYIKQKYGQGYTVMIKLANLPNIKTSLTRLKHDMKNTFSIDCVLKDEHLGLLHYHLTDNRTPLSTIFQYLEHLKHLHSIVEDYTISNTTLEQVFIAFAKREIH</sequence>
<dbReference type="GO" id="GO:0016020">
    <property type="term" value="C:membrane"/>
    <property type="evidence" value="ECO:0007669"/>
    <property type="project" value="UniProtKB-SubCell"/>
</dbReference>
<evidence type="ECO:0000256" key="7">
    <source>
        <dbReference type="SAM" id="Phobius"/>
    </source>
</evidence>
<dbReference type="Pfam" id="PF12698">
    <property type="entry name" value="ABC2_membrane_3"/>
    <property type="match status" value="1"/>
</dbReference>
<feature type="transmembrane region" description="Helical" evidence="7">
    <location>
        <begin position="13"/>
        <end position="30"/>
    </location>
</feature>
<dbReference type="InterPro" id="IPR013525">
    <property type="entry name" value="ABC2_TM"/>
</dbReference>
<dbReference type="SMART" id="SM00382">
    <property type="entry name" value="AAA"/>
    <property type="match status" value="1"/>
</dbReference>
<accession>A0A1B6DK03</accession>
<evidence type="ECO:0000256" key="2">
    <source>
        <dbReference type="ARBA" id="ARBA00022692"/>
    </source>
</evidence>
<dbReference type="SUPFAM" id="SSF52540">
    <property type="entry name" value="P-loop containing nucleoside triphosphate hydrolases"/>
    <property type="match status" value="1"/>
</dbReference>
<dbReference type="InterPro" id="IPR056264">
    <property type="entry name" value="R2_ABCA1-4-like"/>
</dbReference>
<dbReference type="GO" id="GO:0140359">
    <property type="term" value="F:ABC-type transporter activity"/>
    <property type="evidence" value="ECO:0007669"/>
    <property type="project" value="InterPro"/>
</dbReference>
<reference evidence="9" key="1">
    <citation type="submission" date="2015-12" db="EMBL/GenBank/DDBJ databases">
        <title>De novo transcriptome assembly of four potential Pierce s Disease insect vectors from Arizona vineyards.</title>
        <authorList>
            <person name="Tassone E.E."/>
        </authorList>
    </citation>
    <scope>NUCLEOTIDE SEQUENCE</scope>
</reference>
<dbReference type="PANTHER" id="PTHR19229">
    <property type="entry name" value="ATP-BINDING CASSETTE TRANSPORTER SUBFAMILY A ABCA"/>
    <property type="match status" value="1"/>
</dbReference>
<evidence type="ECO:0000256" key="4">
    <source>
        <dbReference type="ARBA" id="ARBA00022840"/>
    </source>
</evidence>
<evidence type="ECO:0000256" key="3">
    <source>
        <dbReference type="ARBA" id="ARBA00022741"/>
    </source>
</evidence>
<feature type="transmembrane region" description="Helical" evidence="7">
    <location>
        <begin position="73"/>
        <end position="94"/>
    </location>
</feature>
<keyword evidence="5 7" id="KW-1133">Transmembrane helix</keyword>
<evidence type="ECO:0000259" key="8">
    <source>
        <dbReference type="PROSITE" id="PS50893"/>
    </source>
</evidence>
<dbReference type="InterPro" id="IPR026082">
    <property type="entry name" value="ABCA"/>
</dbReference>
<dbReference type="GO" id="GO:0016887">
    <property type="term" value="F:ATP hydrolysis activity"/>
    <property type="evidence" value="ECO:0007669"/>
    <property type="project" value="InterPro"/>
</dbReference>
<gene>
    <name evidence="9" type="ORF">g.27004</name>
</gene>
<comment type="subcellular location">
    <subcellularLocation>
        <location evidence="1">Membrane</location>
        <topology evidence="1">Multi-pass membrane protein</topology>
    </subcellularLocation>
</comment>
<dbReference type="PANTHER" id="PTHR19229:SF250">
    <property type="entry name" value="ABC TRANSPORTER DOMAIN-CONTAINING PROTEIN-RELATED"/>
    <property type="match status" value="1"/>
</dbReference>
<dbReference type="Pfam" id="PF23321">
    <property type="entry name" value="R1_ABCA1"/>
    <property type="match status" value="1"/>
</dbReference>
<name>A0A1B6DK03_9HEMI</name>
<dbReference type="InterPro" id="IPR003593">
    <property type="entry name" value="AAA+_ATPase"/>
</dbReference>
<dbReference type="CDD" id="cd03263">
    <property type="entry name" value="ABC_subfamily_A"/>
    <property type="match status" value="1"/>
</dbReference>
<evidence type="ECO:0000256" key="5">
    <source>
        <dbReference type="ARBA" id="ARBA00022989"/>
    </source>
</evidence>
<dbReference type="GO" id="GO:0005524">
    <property type="term" value="F:ATP binding"/>
    <property type="evidence" value="ECO:0007669"/>
    <property type="project" value="UniProtKB-KW"/>
</dbReference>
<dbReference type="InterPro" id="IPR027417">
    <property type="entry name" value="P-loop_NTPase"/>
</dbReference>
<dbReference type="EMBL" id="GEDC01011313">
    <property type="protein sequence ID" value="JAS25985.1"/>
    <property type="molecule type" value="Transcribed_RNA"/>
</dbReference>
<dbReference type="Gene3D" id="3.40.50.300">
    <property type="entry name" value="P-loop containing nucleotide triphosphate hydrolases"/>
    <property type="match status" value="1"/>
</dbReference>
<dbReference type="Pfam" id="PF00005">
    <property type="entry name" value="ABC_tran"/>
    <property type="match status" value="1"/>
</dbReference>
<keyword evidence="2 7" id="KW-0812">Transmembrane</keyword>
<proteinExistence type="predicted"/>
<evidence type="ECO:0000313" key="9">
    <source>
        <dbReference type="EMBL" id="JAS25985.1"/>
    </source>
</evidence>
<feature type="transmembrane region" description="Helical" evidence="7">
    <location>
        <begin position="106"/>
        <end position="127"/>
    </location>
</feature>
<feature type="transmembrane region" description="Helical" evidence="7">
    <location>
        <begin position="168"/>
        <end position="196"/>
    </location>
</feature>
<dbReference type="PROSITE" id="PS50893">
    <property type="entry name" value="ABC_TRANSPORTER_2"/>
    <property type="match status" value="1"/>
</dbReference>
<dbReference type="InterPro" id="IPR003439">
    <property type="entry name" value="ABC_transporter-like_ATP-bd"/>
</dbReference>
<organism evidence="9">
    <name type="scientific">Clastoptera arizonana</name>
    <name type="common">Arizona spittle bug</name>
    <dbReference type="NCBI Taxonomy" id="38151"/>
    <lineage>
        <taxon>Eukaryota</taxon>
        <taxon>Metazoa</taxon>
        <taxon>Ecdysozoa</taxon>
        <taxon>Arthropoda</taxon>
        <taxon>Hexapoda</taxon>
        <taxon>Insecta</taxon>
        <taxon>Pterygota</taxon>
        <taxon>Neoptera</taxon>
        <taxon>Paraneoptera</taxon>
        <taxon>Hemiptera</taxon>
        <taxon>Auchenorrhyncha</taxon>
        <taxon>Cercopoidea</taxon>
        <taxon>Clastopteridae</taxon>
        <taxon>Clastoptera</taxon>
    </lineage>
</organism>
<keyword evidence="3" id="KW-0547">Nucleotide-binding</keyword>
<evidence type="ECO:0000256" key="6">
    <source>
        <dbReference type="ARBA" id="ARBA00023136"/>
    </source>
</evidence>
<feature type="non-terminal residue" evidence="9">
    <location>
        <position position="1"/>
    </location>
</feature>
<keyword evidence="6 7" id="KW-0472">Membrane</keyword>
<feature type="transmembrane region" description="Helical" evidence="7">
    <location>
        <begin position="42"/>
        <end position="61"/>
    </location>
</feature>
<dbReference type="AlphaFoldDB" id="A0A1B6DK03"/>
<evidence type="ECO:0000256" key="1">
    <source>
        <dbReference type="ARBA" id="ARBA00004141"/>
    </source>
</evidence>
<dbReference type="FunFam" id="3.40.50.300:FF:002470">
    <property type="entry name" value="ABC transporter, putative"/>
    <property type="match status" value="1"/>
</dbReference>